<dbReference type="Pfam" id="PF06695">
    <property type="entry name" value="Sm_multidrug_ex"/>
    <property type="match status" value="1"/>
</dbReference>
<protein>
    <submittedName>
        <fullName evidence="5">Small multi-drug export protein</fullName>
    </submittedName>
</protein>
<reference evidence="5" key="1">
    <citation type="submission" date="2022-05" db="EMBL/GenBank/DDBJ databases">
        <title>The Musa troglodytarum L. genome provides insights into the mechanism of non-climacteric behaviour and enrichment of carotenoids.</title>
        <authorList>
            <person name="Wang J."/>
        </authorList>
    </citation>
    <scope>NUCLEOTIDE SEQUENCE</scope>
    <source>
        <tissue evidence="5">Leaf</tissue>
    </source>
</reference>
<feature type="region of interest" description="Disordered" evidence="2">
    <location>
        <begin position="413"/>
        <end position="440"/>
    </location>
</feature>
<dbReference type="Proteomes" id="UP001055439">
    <property type="component" value="Chromosome 8"/>
</dbReference>
<dbReference type="GO" id="GO:0009507">
    <property type="term" value="C:chloroplast"/>
    <property type="evidence" value="ECO:0007669"/>
    <property type="project" value="TreeGrafter"/>
</dbReference>
<evidence type="ECO:0000313" key="6">
    <source>
        <dbReference type="Proteomes" id="UP001055439"/>
    </source>
</evidence>
<dbReference type="SUPFAM" id="SSF47072">
    <property type="entry name" value="Cysteine alpha-hairpin motif"/>
    <property type="match status" value="1"/>
</dbReference>
<evidence type="ECO:0000313" key="5">
    <source>
        <dbReference type="EMBL" id="URE33489.1"/>
    </source>
</evidence>
<feature type="transmembrane region" description="Helical" evidence="3">
    <location>
        <begin position="97"/>
        <end position="122"/>
    </location>
</feature>
<dbReference type="InterPro" id="IPR010625">
    <property type="entry name" value="CHCH"/>
</dbReference>
<keyword evidence="3" id="KW-1133">Transmembrane helix</keyword>
<dbReference type="OrthoDB" id="2018918at2759"/>
<feature type="domain" description="CHCH" evidence="4">
    <location>
        <begin position="442"/>
        <end position="475"/>
    </location>
</feature>
<accession>A0A9E7HNQ5</accession>
<dbReference type="InterPro" id="IPR009069">
    <property type="entry name" value="Cys_alpha_HP_mot_SF"/>
</dbReference>
<dbReference type="InterPro" id="IPR009577">
    <property type="entry name" value="Sm_multidrug_ex"/>
</dbReference>
<evidence type="ECO:0000259" key="4">
    <source>
        <dbReference type="Pfam" id="PF06747"/>
    </source>
</evidence>
<evidence type="ECO:0000256" key="1">
    <source>
        <dbReference type="ARBA" id="ARBA00023157"/>
    </source>
</evidence>
<dbReference type="Pfam" id="PF06747">
    <property type="entry name" value="CHCH"/>
    <property type="match status" value="1"/>
</dbReference>
<dbReference type="PANTHER" id="PTHR36007:SF2">
    <property type="entry name" value="TRANSPORT PROTEIN-RELATED"/>
    <property type="match status" value="1"/>
</dbReference>
<dbReference type="PANTHER" id="PTHR36007">
    <property type="entry name" value="TRANSPORT PROTEIN-RELATED"/>
    <property type="match status" value="1"/>
</dbReference>
<keyword evidence="6" id="KW-1185">Reference proteome</keyword>
<feature type="compositionally biased region" description="Polar residues" evidence="2">
    <location>
        <begin position="427"/>
        <end position="440"/>
    </location>
</feature>
<keyword evidence="3" id="KW-0472">Membrane</keyword>
<feature type="transmembrane region" description="Helical" evidence="3">
    <location>
        <begin position="271"/>
        <end position="293"/>
    </location>
</feature>
<keyword evidence="1" id="KW-1015">Disulfide bond</keyword>
<gene>
    <name evidence="5" type="ORF">MUK42_06330</name>
</gene>
<name>A0A9E7HNQ5_9LILI</name>
<proteinExistence type="predicted"/>
<sequence>MAAVMVALSAVETSFSTSRRKGCLSPLPPRRPSLFFLYAPEPSLASKIPPLGTRGWTTLRLFARAVSPVRSLSSYPSTECACETEAEETRQSGLSRLLLCALVWKAFVFASCVACGACLAADGSIRASSLGLKVATALRRIGWPDEAVVFAVATLPVLELRGAIPVGYWMQLDPLKLTVLSILGNMAPVPFIILYLKRFASFVSQRSAVATRFVNLLFERAREKAGPVEEFQWLGLMLFVAVPFPGTGAWTGAIIASILDMPFWSAFSANFVGVVLAGLLVHLLVNLGLKYAVLTEYSTRPPSLSSVYIYTRGSLAYRSNLARRSSPPLPSTVQRRCLAEAPEDALGLVLHVDQLHQETQCGQLALRPHQLLLKAEDRSLEELVPPLQMVSMAFGAGSAIARRAVDAVLGRPTVQHEKAASPASGAATDSATGPTSKGSDACTTHVKAFQDCINNYESDISKCQFYMDMLNECRQGSGAVSR</sequence>
<dbReference type="EMBL" id="CP097510">
    <property type="protein sequence ID" value="URE33489.1"/>
    <property type="molecule type" value="Genomic_DNA"/>
</dbReference>
<organism evidence="5 6">
    <name type="scientific">Musa troglodytarum</name>
    <name type="common">fe'i banana</name>
    <dbReference type="NCBI Taxonomy" id="320322"/>
    <lineage>
        <taxon>Eukaryota</taxon>
        <taxon>Viridiplantae</taxon>
        <taxon>Streptophyta</taxon>
        <taxon>Embryophyta</taxon>
        <taxon>Tracheophyta</taxon>
        <taxon>Spermatophyta</taxon>
        <taxon>Magnoliopsida</taxon>
        <taxon>Liliopsida</taxon>
        <taxon>Zingiberales</taxon>
        <taxon>Musaceae</taxon>
        <taxon>Musa</taxon>
    </lineage>
</organism>
<dbReference type="AlphaFoldDB" id="A0A9E7HNQ5"/>
<evidence type="ECO:0000256" key="2">
    <source>
        <dbReference type="SAM" id="MobiDB-lite"/>
    </source>
</evidence>
<feature type="transmembrane region" description="Helical" evidence="3">
    <location>
        <begin position="233"/>
        <end position="259"/>
    </location>
</feature>
<feature type="transmembrane region" description="Helical" evidence="3">
    <location>
        <begin position="177"/>
        <end position="196"/>
    </location>
</feature>
<keyword evidence="3" id="KW-0812">Transmembrane</keyword>
<evidence type="ECO:0000256" key="3">
    <source>
        <dbReference type="SAM" id="Phobius"/>
    </source>
</evidence>